<dbReference type="CDD" id="cd00383">
    <property type="entry name" value="trans_reg_C"/>
    <property type="match status" value="1"/>
</dbReference>
<dbReference type="GO" id="GO:0000156">
    <property type="term" value="F:phosphorelay response regulator activity"/>
    <property type="evidence" value="ECO:0007669"/>
    <property type="project" value="TreeGrafter"/>
</dbReference>
<dbReference type="PROSITE" id="PS50110">
    <property type="entry name" value="RESPONSE_REGULATORY"/>
    <property type="match status" value="1"/>
</dbReference>
<evidence type="ECO:0000256" key="5">
    <source>
        <dbReference type="ARBA" id="ARBA00023163"/>
    </source>
</evidence>
<comment type="caution">
    <text evidence="10">The sequence shown here is derived from an EMBL/GenBank/DDBJ whole genome shotgun (WGS) entry which is preliminary data.</text>
</comment>
<dbReference type="InterPro" id="IPR016032">
    <property type="entry name" value="Sig_transdc_resp-reg_C-effctor"/>
</dbReference>
<keyword evidence="4 7" id="KW-0238">DNA-binding</keyword>
<dbReference type="CDD" id="cd17574">
    <property type="entry name" value="REC_OmpR"/>
    <property type="match status" value="1"/>
</dbReference>
<reference evidence="10 11" key="1">
    <citation type="submission" date="2019-03" db="EMBL/GenBank/DDBJ databases">
        <title>Lake Tanganyika Metagenome-Assembled Genomes (MAGs).</title>
        <authorList>
            <person name="Tran P."/>
        </authorList>
    </citation>
    <scope>NUCLEOTIDE SEQUENCE [LARGE SCALE GENOMIC DNA]</scope>
    <source>
        <strain evidence="10">K_DeepCast_65m_m2_236</strain>
    </source>
</reference>
<dbReference type="Pfam" id="PF00486">
    <property type="entry name" value="Trans_reg_C"/>
    <property type="match status" value="1"/>
</dbReference>
<keyword evidence="1 6" id="KW-0597">Phosphoprotein</keyword>
<organism evidence="10 11">
    <name type="scientific">Candidatus Tanganyikabacteria bacterium</name>
    <dbReference type="NCBI Taxonomy" id="2961651"/>
    <lineage>
        <taxon>Bacteria</taxon>
        <taxon>Bacillati</taxon>
        <taxon>Candidatus Sericytochromatia</taxon>
        <taxon>Candidatus Tanganyikabacteria</taxon>
    </lineage>
</organism>
<sequence length="223" mass="24471">MTHRILVVEDETHMLAGIEDLLRLKGYTALAAQTGPAGLETALAEKPDLMLLDVMLPGMSGFDVLRDLRGRGYDGAVIMLTAKGTDLDKARGFDLGVDDYVTKPFSVLELLGRIQAGLRRTADKKPADLDALTLGDIEVDFKAFTASRSGEPLDVGPKAIAILRCLARHRGQVVTRDQLIDDVWGRDQFIHTRTIDNHVVQLRRALGEALIHTVHGHGYRLAD</sequence>
<feature type="domain" description="Response regulatory" evidence="8">
    <location>
        <begin position="4"/>
        <end position="118"/>
    </location>
</feature>
<accession>A0A937X4M9</accession>
<dbReference type="InterPro" id="IPR036388">
    <property type="entry name" value="WH-like_DNA-bd_sf"/>
</dbReference>
<dbReference type="GO" id="GO:0000976">
    <property type="term" value="F:transcription cis-regulatory region binding"/>
    <property type="evidence" value="ECO:0007669"/>
    <property type="project" value="TreeGrafter"/>
</dbReference>
<dbReference type="Gene3D" id="3.40.50.2300">
    <property type="match status" value="1"/>
</dbReference>
<dbReference type="Pfam" id="PF00072">
    <property type="entry name" value="Response_reg"/>
    <property type="match status" value="1"/>
</dbReference>
<keyword evidence="2" id="KW-0902">Two-component regulatory system</keyword>
<dbReference type="Gene3D" id="1.10.10.10">
    <property type="entry name" value="Winged helix-like DNA-binding domain superfamily/Winged helix DNA-binding domain"/>
    <property type="match status" value="1"/>
</dbReference>
<dbReference type="PROSITE" id="PS51755">
    <property type="entry name" value="OMPR_PHOB"/>
    <property type="match status" value="1"/>
</dbReference>
<evidence type="ECO:0000313" key="10">
    <source>
        <dbReference type="EMBL" id="MBM3274110.1"/>
    </source>
</evidence>
<keyword evidence="5" id="KW-0804">Transcription</keyword>
<evidence type="ECO:0000256" key="7">
    <source>
        <dbReference type="PROSITE-ProRule" id="PRU01091"/>
    </source>
</evidence>
<feature type="domain" description="OmpR/PhoB-type" evidence="9">
    <location>
        <begin position="129"/>
        <end position="223"/>
    </location>
</feature>
<evidence type="ECO:0000256" key="1">
    <source>
        <dbReference type="ARBA" id="ARBA00022553"/>
    </source>
</evidence>
<dbReference type="AlphaFoldDB" id="A0A937X4M9"/>
<dbReference type="GO" id="GO:0005829">
    <property type="term" value="C:cytosol"/>
    <property type="evidence" value="ECO:0007669"/>
    <property type="project" value="TreeGrafter"/>
</dbReference>
<dbReference type="SMART" id="SM00448">
    <property type="entry name" value="REC"/>
    <property type="match status" value="1"/>
</dbReference>
<feature type="modified residue" description="4-aspartylphosphate" evidence="6">
    <location>
        <position position="53"/>
    </location>
</feature>
<evidence type="ECO:0000259" key="9">
    <source>
        <dbReference type="PROSITE" id="PS51755"/>
    </source>
</evidence>
<dbReference type="PANTHER" id="PTHR48111">
    <property type="entry name" value="REGULATOR OF RPOS"/>
    <property type="match status" value="1"/>
</dbReference>
<dbReference type="PANTHER" id="PTHR48111:SF1">
    <property type="entry name" value="TWO-COMPONENT RESPONSE REGULATOR ORR33"/>
    <property type="match status" value="1"/>
</dbReference>
<proteinExistence type="predicted"/>
<evidence type="ECO:0000256" key="4">
    <source>
        <dbReference type="ARBA" id="ARBA00023125"/>
    </source>
</evidence>
<dbReference type="SUPFAM" id="SSF46894">
    <property type="entry name" value="C-terminal effector domain of the bipartite response regulators"/>
    <property type="match status" value="1"/>
</dbReference>
<feature type="DNA-binding region" description="OmpR/PhoB-type" evidence="7">
    <location>
        <begin position="129"/>
        <end position="223"/>
    </location>
</feature>
<evidence type="ECO:0000256" key="6">
    <source>
        <dbReference type="PROSITE-ProRule" id="PRU00169"/>
    </source>
</evidence>
<gene>
    <name evidence="10" type="ORF">FJZ00_03080</name>
</gene>
<dbReference type="GO" id="GO:0006355">
    <property type="term" value="P:regulation of DNA-templated transcription"/>
    <property type="evidence" value="ECO:0007669"/>
    <property type="project" value="InterPro"/>
</dbReference>
<dbReference type="InterPro" id="IPR011006">
    <property type="entry name" value="CheY-like_superfamily"/>
</dbReference>
<evidence type="ECO:0000259" key="8">
    <source>
        <dbReference type="PROSITE" id="PS50110"/>
    </source>
</evidence>
<dbReference type="EMBL" id="VGJX01000123">
    <property type="protein sequence ID" value="MBM3274110.1"/>
    <property type="molecule type" value="Genomic_DNA"/>
</dbReference>
<keyword evidence="3" id="KW-0805">Transcription regulation</keyword>
<dbReference type="Gene3D" id="6.10.250.690">
    <property type="match status" value="1"/>
</dbReference>
<name>A0A937X4M9_9BACT</name>
<dbReference type="InterPro" id="IPR001789">
    <property type="entry name" value="Sig_transdc_resp-reg_receiver"/>
</dbReference>
<dbReference type="SUPFAM" id="SSF52172">
    <property type="entry name" value="CheY-like"/>
    <property type="match status" value="1"/>
</dbReference>
<evidence type="ECO:0000313" key="11">
    <source>
        <dbReference type="Proteomes" id="UP000703893"/>
    </source>
</evidence>
<dbReference type="InterPro" id="IPR001867">
    <property type="entry name" value="OmpR/PhoB-type_DNA-bd"/>
</dbReference>
<dbReference type="GO" id="GO:0032993">
    <property type="term" value="C:protein-DNA complex"/>
    <property type="evidence" value="ECO:0007669"/>
    <property type="project" value="TreeGrafter"/>
</dbReference>
<dbReference type="Proteomes" id="UP000703893">
    <property type="component" value="Unassembled WGS sequence"/>
</dbReference>
<dbReference type="InterPro" id="IPR039420">
    <property type="entry name" value="WalR-like"/>
</dbReference>
<evidence type="ECO:0000256" key="3">
    <source>
        <dbReference type="ARBA" id="ARBA00023015"/>
    </source>
</evidence>
<protein>
    <submittedName>
        <fullName evidence="10">Response regulator transcription factor</fullName>
    </submittedName>
</protein>
<evidence type="ECO:0000256" key="2">
    <source>
        <dbReference type="ARBA" id="ARBA00023012"/>
    </source>
</evidence>
<dbReference type="SMART" id="SM00862">
    <property type="entry name" value="Trans_reg_C"/>
    <property type="match status" value="1"/>
</dbReference>